<name>V6LS57_9EUKA</name>
<dbReference type="SMART" id="SM00831">
    <property type="entry name" value="Cation_ATPase_N"/>
    <property type="match status" value="1"/>
</dbReference>
<dbReference type="Pfam" id="PF00122">
    <property type="entry name" value="E1-E2_ATPase"/>
    <property type="match status" value="1"/>
</dbReference>
<dbReference type="OrthoDB" id="158672at2759"/>
<dbReference type="InterPro" id="IPR050510">
    <property type="entry name" value="Cation_transp_ATPase_P-type"/>
</dbReference>
<reference evidence="11 12" key="1">
    <citation type="journal article" date="2014" name="PLoS Genet.">
        <title>The Genome of Spironucleus salmonicida Highlights a Fish Pathogen Adapted to Fluctuating Environments.</title>
        <authorList>
            <person name="Xu F."/>
            <person name="Jerlstrom-Hultqvist J."/>
            <person name="Einarsson E."/>
            <person name="Astvaldsson A."/>
            <person name="Svard S.G."/>
            <person name="Andersson J.O."/>
        </authorList>
    </citation>
    <scope>NUCLEOTIDE SEQUENCE</scope>
    <source>
        <strain evidence="12">ATCC 50377</strain>
    </source>
</reference>
<dbReference type="InterPro" id="IPR036412">
    <property type="entry name" value="HAD-like_sf"/>
</dbReference>
<reference evidence="12" key="2">
    <citation type="submission" date="2020-12" db="EMBL/GenBank/DDBJ databases">
        <title>New Spironucleus salmonicida genome in near-complete chromosomes.</title>
        <authorList>
            <person name="Xu F."/>
            <person name="Kurt Z."/>
            <person name="Jimenez-Gonzalez A."/>
            <person name="Astvaldsson A."/>
            <person name="Andersson J.O."/>
            <person name="Svard S.G."/>
        </authorList>
    </citation>
    <scope>NUCLEOTIDE SEQUENCE</scope>
    <source>
        <strain evidence="12">ATCC 50377</strain>
    </source>
</reference>
<dbReference type="InterPro" id="IPR044492">
    <property type="entry name" value="P_typ_ATPase_HD_dom"/>
</dbReference>
<dbReference type="Gene3D" id="3.40.50.1000">
    <property type="entry name" value="HAD superfamily/HAD-like"/>
    <property type="match status" value="1"/>
</dbReference>
<keyword evidence="2" id="KW-1003">Cell membrane</keyword>
<dbReference type="NCBIfam" id="TIGR01494">
    <property type="entry name" value="ATPase_P-type"/>
    <property type="match status" value="2"/>
</dbReference>
<keyword evidence="8 9" id="KW-0472">Membrane</keyword>
<dbReference type="InterPro" id="IPR023299">
    <property type="entry name" value="ATPase_P-typ_cyto_dom_N"/>
</dbReference>
<dbReference type="GO" id="GO:0030007">
    <property type="term" value="P:intracellular potassium ion homeostasis"/>
    <property type="evidence" value="ECO:0007669"/>
    <property type="project" value="TreeGrafter"/>
</dbReference>
<dbReference type="Pfam" id="PF13246">
    <property type="entry name" value="Cation_ATPase"/>
    <property type="match status" value="1"/>
</dbReference>
<dbReference type="InterPro" id="IPR008250">
    <property type="entry name" value="ATPase_P-typ_transduc_dom_A_sf"/>
</dbReference>
<feature type="transmembrane region" description="Helical" evidence="9">
    <location>
        <begin position="1063"/>
        <end position="1079"/>
    </location>
</feature>
<dbReference type="GO" id="GO:0006883">
    <property type="term" value="P:intracellular sodium ion homeostasis"/>
    <property type="evidence" value="ECO:0007669"/>
    <property type="project" value="TreeGrafter"/>
</dbReference>
<dbReference type="InterPro" id="IPR006068">
    <property type="entry name" value="ATPase_P-typ_cation-transptr_C"/>
</dbReference>
<dbReference type="SFLD" id="SFLDS00003">
    <property type="entry name" value="Haloacid_Dehalogenase"/>
    <property type="match status" value="1"/>
</dbReference>
<dbReference type="GO" id="GO:0005524">
    <property type="term" value="F:ATP binding"/>
    <property type="evidence" value="ECO:0007669"/>
    <property type="project" value="UniProtKB-KW"/>
</dbReference>
<keyword evidence="5" id="KW-0067">ATP-binding</keyword>
<dbReference type="SUPFAM" id="SSF81660">
    <property type="entry name" value="Metal cation-transporting ATPase, ATP-binding domain N"/>
    <property type="match status" value="1"/>
</dbReference>
<dbReference type="InterPro" id="IPR059000">
    <property type="entry name" value="ATPase_P-type_domA"/>
</dbReference>
<evidence type="ECO:0000259" key="10">
    <source>
        <dbReference type="SMART" id="SM00831"/>
    </source>
</evidence>
<dbReference type="PRINTS" id="PR00119">
    <property type="entry name" value="CATATPASE"/>
</dbReference>
<evidence type="ECO:0000313" key="11">
    <source>
        <dbReference type="EMBL" id="EST43614.1"/>
    </source>
</evidence>
<feature type="domain" description="Cation-transporting P-type ATPase N-terminal" evidence="10">
    <location>
        <begin position="49"/>
        <end position="123"/>
    </location>
</feature>
<evidence type="ECO:0000256" key="6">
    <source>
        <dbReference type="ARBA" id="ARBA00022967"/>
    </source>
</evidence>
<feature type="transmembrane region" description="Helical" evidence="9">
    <location>
        <begin position="300"/>
        <end position="321"/>
    </location>
</feature>
<dbReference type="GO" id="GO:0005886">
    <property type="term" value="C:plasma membrane"/>
    <property type="evidence" value="ECO:0007669"/>
    <property type="project" value="UniProtKB-SubCell"/>
</dbReference>
<evidence type="ECO:0000256" key="4">
    <source>
        <dbReference type="ARBA" id="ARBA00022741"/>
    </source>
</evidence>
<dbReference type="InterPro" id="IPR018303">
    <property type="entry name" value="ATPase_P-typ_P_site"/>
</dbReference>
<evidence type="ECO:0000256" key="2">
    <source>
        <dbReference type="ARBA" id="ARBA00022475"/>
    </source>
</evidence>
<feature type="transmembrane region" description="Helical" evidence="9">
    <location>
        <begin position="136"/>
        <end position="155"/>
    </location>
</feature>
<keyword evidence="13" id="KW-1185">Reference proteome</keyword>
<sequence length="1102" mass="122590">MNPDNPDPLSIQIATNVSRISMEIDTAQKRKSIDMDEVQEEARVLLGTELHLMPLDKLQVELDTDLVKGLTSNERKLRLSRDGLNTLTETKGTNPIIRLLLTQADLFAILLWVAAIVSFAMYGVTISQGHGEVHNLWLGIALAFVNVFSGLLTFFQESKSNSIMKGFKSLIPQECLVFEDGIIKTVATDTLIVGDIVKIKVGQKCPADLRLLSQNQLKIDLSSFNGESEPAARKIENTETNILRSANIIYFTSNIMQGDGIGIVIFTGDNTVIGQQAKNVTSTKQPPTPIQIEVQRFVKYISILAISLGIIFFGLGIALKIPPIDAFVFGVGIIVANVPEGLSLTITVALALAAKRLSQQKVLVKELKSVETLGSISVICSDKTGTITMNQMTASHTFCNNKVVKHQIQHAMGSFLFGTELPLEFIKVLSLNSKCDMDQTDQETNNLKVRLMGDASEQGIMRFMNSWLTQNQESIKNDKYPILTYRDQYPKKYEIPFSSVYKFQLSIHETEDKKALITLKGAPERIMDICDKVFIDGQVVDFTDDHKNTTLEAYNEIASFGERVLGCAYSIEELQTEEYTLDADDVKNMKFVFVGLVSLVDPPKENVTRSVSECYEASIGITMITGDHHLTATAIAKEVGILNDSIDYYTDANVLLRIKTSNELSEAQAQEQNLDDEDMQAKTCIKKKAEKNPRLISEKEIKYLPQMQKEFIPSSPAKGAVMTGNVLEVLTNVQIKYMLSQYQQIVFARTTPEQKLTITQCYQSLGRIVAVSGDGLNDAPALKAADIGVAMASGSEVAREAGNIILMNDSFATIVDGIKEGRLIFENLKKAMSYTITSAVPQITPFLLFVIFGFPNAMSSILILLIDVVTDVWPAFALGYEKPESDIMKRPPRNKEKDRLLDGHLVFFAYGQIGCLQALALLATFMLTVRREIFKYYPCAKYSGNIFVSLSHDDFPSVTLTKLLTDAQSSCAFNGTYPKNVTDQAGLAKFIFEVGQTASFVSVVVMQFVDAIISRTRINSMFTQGIISNPMLLLGLLFQIIICCFFTYVPFCHTAFGTKAVDGLAWTYCLPFAVLMFIYDECRKFLLRKYGKQSKFYKIMHW</sequence>
<feature type="transmembrane region" description="Helical" evidence="9">
    <location>
        <begin position="106"/>
        <end position="124"/>
    </location>
</feature>
<keyword evidence="3 9" id="KW-0812">Transmembrane</keyword>
<protein>
    <submittedName>
        <fullName evidence="11">Sodium/potassium-transporting ATPase alpha chain</fullName>
    </submittedName>
</protein>
<dbReference type="GO" id="GO:1902600">
    <property type="term" value="P:proton transmembrane transport"/>
    <property type="evidence" value="ECO:0007669"/>
    <property type="project" value="TreeGrafter"/>
</dbReference>
<dbReference type="Pfam" id="PF00689">
    <property type="entry name" value="Cation_ATPase_C"/>
    <property type="match status" value="1"/>
</dbReference>
<evidence type="ECO:0000313" key="13">
    <source>
        <dbReference type="Proteomes" id="UP000018208"/>
    </source>
</evidence>
<dbReference type="PANTHER" id="PTHR43294">
    <property type="entry name" value="SODIUM/POTASSIUM-TRANSPORTING ATPASE SUBUNIT ALPHA"/>
    <property type="match status" value="1"/>
</dbReference>
<evidence type="ECO:0000256" key="9">
    <source>
        <dbReference type="SAM" id="Phobius"/>
    </source>
</evidence>
<comment type="subcellular location">
    <subcellularLocation>
        <location evidence="1">Cell membrane</location>
        <topology evidence="1">Multi-pass membrane protein</topology>
    </subcellularLocation>
</comment>
<dbReference type="SFLD" id="SFLDG00002">
    <property type="entry name" value="C1.7:_P-type_atpase_like"/>
    <property type="match status" value="1"/>
</dbReference>
<dbReference type="EMBL" id="AUWU02000001">
    <property type="protein sequence ID" value="KAH0577587.1"/>
    <property type="molecule type" value="Genomic_DNA"/>
</dbReference>
<dbReference type="GO" id="GO:0036376">
    <property type="term" value="P:sodium ion export across plasma membrane"/>
    <property type="evidence" value="ECO:0007669"/>
    <property type="project" value="TreeGrafter"/>
</dbReference>
<evidence type="ECO:0000256" key="5">
    <source>
        <dbReference type="ARBA" id="ARBA00022840"/>
    </source>
</evidence>
<evidence type="ECO:0000313" key="12">
    <source>
        <dbReference type="EMBL" id="KAH0577587.1"/>
    </source>
</evidence>
<evidence type="ECO:0000256" key="3">
    <source>
        <dbReference type="ARBA" id="ARBA00022692"/>
    </source>
</evidence>
<gene>
    <name evidence="11" type="ORF">SS50377_16656</name>
    <name evidence="12" type="ORF">SS50377_20941</name>
</gene>
<dbReference type="GO" id="GO:0005391">
    <property type="term" value="F:P-type sodium:potassium-exchanging transporter activity"/>
    <property type="evidence" value="ECO:0007669"/>
    <property type="project" value="TreeGrafter"/>
</dbReference>
<dbReference type="GO" id="GO:0016887">
    <property type="term" value="F:ATP hydrolysis activity"/>
    <property type="evidence" value="ECO:0007669"/>
    <property type="project" value="InterPro"/>
</dbReference>
<keyword evidence="4" id="KW-0547">Nucleotide-binding</keyword>
<dbReference type="GO" id="GO:1990573">
    <property type="term" value="P:potassium ion import across plasma membrane"/>
    <property type="evidence" value="ECO:0007669"/>
    <property type="project" value="TreeGrafter"/>
</dbReference>
<dbReference type="AlphaFoldDB" id="V6LS57"/>
<dbReference type="VEuPathDB" id="GiardiaDB:SS50377_20941"/>
<dbReference type="Gene3D" id="1.20.1110.10">
    <property type="entry name" value="Calcium-transporting ATPase, transmembrane domain"/>
    <property type="match status" value="1"/>
</dbReference>
<organism evidence="11">
    <name type="scientific">Spironucleus salmonicida</name>
    <dbReference type="NCBI Taxonomy" id="348837"/>
    <lineage>
        <taxon>Eukaryota</taxon>
        <taxon>Metamonada</taxon>
        <taxon>Diplomonadida</taxon>
        <taxon>Hexamitidae</taxon>
        <taxon>Hexamitinae</taxon>
        <taxon>Spironucleus</taxon>
    </lineage>
</organism>
<dbReference type="Gene3D" id="2.70.150.10">
    <property type="entry name" value="Calcium-transporting ATPase, cytoplasmic transduction domain A"/>
    <property type="match status" value="1"/>
</dbReference>
<evidence type="ECO:0000256" key="8">
    <source>
        <dbReference type="ARBA" id="ARBA00023136"/>
    </source>
</evidence>
<dbReference type="Pfam" id="PF00690">
    <property type="entry name" value="Cation_ATPase_N"/>
    <property type="match status" value="1"/>
</dbReference>
<feature type="transmembrane region" description="Helical" evidence="9">
    <location>
        <begin position="901"/>
        <end position="927"/>
    </location>
</feature>
<dbReference type="SFLD" id="SFLDF00027">
    <property type="entry name" value="p-type_atpase"/>
    <property type="match status" value="1"/>
</dbReference>
<dbReference type="PRINTS" id="PR00121">
    <property type="entry name" value="NAKATPASE"/>
</dbReference>
<dbReference type="InterPro" id="IPR023298">
    <property type="entry name" value="ATPase_P-typ_TM_dom_sf"/>
</dbReference>
<dbReference type="InterPro" id="IPR001757">
    <property type="entry name" value="P_typ_ATPase"/>
</dbReference>
<dbReference type="PROSITE" id="PS00154">
    <property type="entry name" value="ATPASE_E1_E2"/>
    <property type="match status" value="1"/>
</dbReference>
<dbReference type="SUPFAM" id="SSF81653">
    <property type="entry name" value="Calcium ATPase, transduction domain A"/>
    <property type="match status" value="1"/>
</dbReference>
<dbReference type="Proteomes" id="UP000018208">
    <property type="component" value="Unassembled WGS sequence"/>
</dbReference>
<dbReference type="FunFam" id="1.20.1110.10:FF:000095">
    <property type="entry name" value="Sodium/potassium-transporting ATPase subunit alpha-1"/>
    <property type="match status" value="1"/>
</dbReference>
<dbReference type="Gene3D" id="3.40.1110.10">
    <property type="entry name" value="Calcium-transporting ATPase, cytoplasmic domain N"/>
    <property type="match status" value="1"/>
</dbReference>
<keyword evidence="6" id="KW-1278">Translocase</keyword>
<evidence type="ECO:0000256" key="1">
    <source>
        <dbReference type="ARBA" id="ARBA00004651"/>
    </source>
</evidence>
<evidence type="ECO:0000256" key="7">
    <source>
        <dbReference type="ARBA" id="ARBA00022989"/>
    </source>
</evidence>
<feature type="transmembrane region" description="Helical" evidence="9">
    <location>
        <begin position="1030"/>
        <end position="1051"/>
    </location>
</feature>
<dbReference type="InterPro" id="IPR023214">
    <property type="entry name" value="HAD_sf"/>
</dbReference>
<keyword evidence="7 9" id="KW-1133">Transmembrane helix</keyword>
<dbReference type="InterPro" id="IPR004014">
    <property type="entry name" value="ATPase_P-typ_cation-transptr_N"/>
</dbReference>
<feature type="transmembrane region" description="Helical" evidence="9">
    <location>
        <begin position="327"/>
        <end position="353"/>
    </location>
</feature>
<dbReference type="EMBL" id="KI546135">
    <property type="protein sequence ID" value="EST43614.1"/>
    <property type="molecule type" value="Genomic_DNA"/>
</dbReference>
<dbReference type="PANTHER" id="PTHR43294:SF21">
    <property type="entry name" value="CATION TRANSPORTING ATPASE"/>
    <property type="match status" value="1"/>
</dbReference>
<dbReference type="SUPFAM" id="SSF56784">
    <property type="entry name" value="HAD-like"/>
    <property type="match status" value="1"/>
</dbReference>
<dbReference type="SUPFAM" id="SSF81665">
    <property type="entry name" value="Calcium ATPase, transmembrane domain M"/>
    <property type="match status" value="1"/>
</dbReference>
<accession>V6LS57</accession>
<proteinExistence type="predicted"/>